<dbReference type="Pfam" id="PF00035">
    <property type="entry name" value="dsrm"/>
    <property type="match status" value="1"/>
</dbReference>
<evidence type="ECO:0000256" key="12">
    <source>
        <dbReference type="ARBA" id="ARBA00023242"/>
    </source>
</evidence>
<proteinExistence type="predicted"/>
<feature type="region of interest" description="Disordered" evidence="16">
    <location>
        <begin position="732"/>
        <end position="770"/>
    </location>
</feature>
<dbReference type="GO" id="GO:0045892">
    <property type="term" value="P:negative regulation of DNA-templated transcription"/>
    <property type="evidence" value="ECO:0007669"/>
    <property type="project" value="UniProtKB-ARBA"/>
</dbReference>
<dbReference type="SMART" id="SM00577">
    <property type="entry name" value="CPDc"/>
    <property type="match status" value="1"/>
</dbReference>
<feature type="compositionally biased region" description="Polar residues" evidence="16">
    <location>
        <begin position="465"/>
        <end position="476"/>
    </location>
</feature>
<comment type="cofactor">
    <cofactor evidence="3">
        <name>Mg(2+)</name>
        <dbReference type="ChEBI" id="CHEBI:18420"/>
    </cofactor>
</comment>
<dbReference type="InterPro" id="IPR014720">
    <property type="entry name" value="dsRBD_dom"/>
</dbReference>
<dbReference type="InterPro" id="IPR004274">
    <property type="entry name" value="FCP1_dom"/>
</dbReference>
<feature type="compositionally biased region" description="Polar residues" evidence="16">
    <location>
        <begin position="622"/>
        <end position="636"/>
    </location>
</feature>
<dbReference type="GO" id="GO:0005634">
    <property type="term" value="C:nucleus"/>
    <property type="evidence" value="ECO:0007669"/>
    <property type="project" value="UniProtKB-SubCell"/>
</dbReference>
<evidence type="ECO:0000256" key="16">
    <source>
        <dbReference type="SAM" id="MobiDB-lite"/>
    </source>
</evidence>
<keyword evidence="10" id="KW-0805">Transcription regulation</keyword>
<dbReference type="GO" id="GO:0009755">
    <property type="term" value="P:hormone-mediated signaling pathway"/>
    <property type="evidence" value="ECO:0007669"/>
    <property type="project" value="UniProtKB-ARBA"/>
</dbReference>
<comment type="caution">
    <text evidence="20">The sequence shown here is derived from an EMBL/GenBank/DDBJ whole genome shotgun (WGS) entry which is preliminary data.</text>
</comment>
<evidence type="ECO:0000256" key="8">
    <source>
        <dbReference type="ARBA" id="ARBA00022801"/>
    </source>
</evidence>
<keyword evidence="6" id="KW-0217">Developmental protein</keyword>
<organism evidence="20 21">
    <name type="scientific">Cardamine amara subsp. amara</name>
    <dbReference type="NCBI Taxonomy" id="228776"/>
    <lineage>
        <taxon>Eukaryota</taxon>
        <taxon>Viridiplantae</taxon>
        <taxon>Streptophyta</taxon>
        <taxon>Embryophyta</taxon>
        <taxon>Tracheophyta</taxon>
        <taxon>Spermatophyta</taxon>
        <taxon>Magnoliopsida</taxon>
        <taxon>eudicotyledons</taxon>
        <taxon>Gunneridae</taxon>
        <taxon>Pentapetalae</taxon>
        <taxon>rosids</taxon>
        <taxon>malvids</taxon>
        <taxon>Brassicales</taxon>
        <taxon>Brassicaceae</taxon>
        <taxon>Cardamineae</taxon>
        <taxon>Cardamine</taxon>
    </lineage>
</organism>
<sequence>MSRLGHKSVVYRGELRLGELDVNQVSSSHEFRFPNDEIRIHHLSPGGERCPPLAILQTIASFAVRCKLESSAPVKPPELMHLHALCFHELKTAVVLLGDEEIHLVAMPSKEKKFPCFWCFAVPLGLYDSCLRMLNTRCLSIVFDLDETLIVANTMKSFEDRIEGLKTWMSREMDPMRINGMSAELKRYMDDRMLLKQYIDNDYAFDNGVLLKAQPEEVRPTSDGLEKVFRPVIRLPEKNTVLTRINPEIRDTSVLVKLRPAWEELRSYLTANNRKRFEVYVCTMAERDYALEMWRLLDPEAHLISLKELRDRIVCVKPDAKKSLLNVFNGGICHPKMALVIDDRIKVWEDKDQPRVHVVNAYLPYYAPQAETAQLVPHLCVARNVACNVRGYFFKEFDESLMSSISLVHYEDDVENLPPSPDVSNYVIIEDPGFASNGNITAPPIAEGMCGGEVERRLNQAAAADSSTLPATSNAEQKPETPKPQMATIPNNPSTTTAAALFPSHKPSLLGAPRRDGFTFSDVGRPLMMRPGVDIRNQNFNQPPLLAKIPMQPPSSSMHSQSGWLVDDENRSSFPGRPSGVYSNQFPHGIPGSAPVGSFSHPSHLRSEEVSMDDDLKRQKPSRQTTEGGISQNHLVSNGREHHTDGGKSNGGQSHLFVSALQEIGRRCGSKVEFRTVMSTNKELQFSVEVLFTGEKIANGMAKTKKDAHQQAAENALRSLAEKYVAHVSLVSRETEKDPRNENGFLWESSEAVSNEGLEEEAPKENISEL</sequence>
<evidence type="ECO:0000256" key="15">
    <source>
        <dbReference type="PROSITE-ProRule" id="PRU00266"/>
    </source>
</evidence>
<keyword evidence="8" id="KW-0378">Hydrolase</keyword>
<evidence type="ECO:0000313" key="21">
    <source>
        <dbReference type="Proteomes" id="UP001558713"/>
    </source>
</evidence>
<evidence type="ECO:0000259" key="17">
    <source>
        <dbReference type="PROSITE" id="PS50137"/>
    </source>
</evidence>
<dbReference type="GO" id="GO:0046872">
    <property type="term" value="F:metal ion binding"/>
    <property type="evidence" value="ECO:0007669"/>
    <property type="project" value="UniProtKB-KW"/>
</dbReference>
<evidence type="ECO:0000256" key="1">
    <source>
        <dbReference type="ARBA" id="ARBA00001936"/>
    </source>
</evidence>
<evidence type="ECO:0000256" key="13">
    <source>
        <dbReference type="ARBA" id="ARBA00047761"/>
    </source>
</evidence>
<dbReference type="Pfam" id="PF03031">
    <property type="entry name" value="NIF"/>
    <property type="match status" value="1"/>
</dbReference>
<evidence type="ECO:0000256" key="7">
    <source>
        <dbReference type="ARBA" id="ARBA00022723"/>
    </source>
</evidence>
<comment type="catalytic activity">
    <reaction evidence="14">
        <text>O-phospho-L-threonyl-[protein] + H2O = L-threonyl-[protein] + phosphate</text>
        <dbReference type="Rhea" id="RHEA:47004"/>
        <dbReference type="Rhea" id="RHEA-COMP:11060"/>
        <dbReference type="Rhea" id="RHEA-COMP:11605"/>
        <dbReference type="ChEBI" id="CHEBI:15377"/>
        <dbReference type="ChEBI" id="CHEBI:30013"/>
        <dbReference type="ChEBI" id="CHEBI:43474"/>
        <dbReference type="ChEBI" id="CHEBI:61977"/>
        <dbReference type="EC" id="3.1.3.16"/>
    </reaction>
</comment>
<feature type="compositionally biased region" description="Basic and acidic residues" evidence="16">
    <location>
        <begin position="761"/>
        <end position="770"/>
    </location>
</feature>
<dbReference type="InterPro" id="IPR023214">
    <property type="entry name" value="HAD_sf"/>
</dbReference>
<dbReference type="PANTHER" id="PTHR23081">
    <property type="entry name" value="RNA POLYMERASE II CTD PHOSPHATASE"/>
    <property type="match status" value="1"/>
</dbReference>
<evidence type="ECO:0000256" key="11">
    <source>
        <dbReference type="ARBA" id="ARBA00023163"/>
    </source>
</evidence>
<dbReference type="SUPFAM" id="SSF54768">
    <property type="entry name" value="dsRNA-binding domain-like"/>
    <property type="match status" value="1"/>
</dbReference>
<evidence type="ECO:0000256" key="10">
    <source>
        <dbReference type="ARBA" id="ARBA00023015"/>
    </source>
</evidence>
<evidence type="ECO:0000256" key="9">
    <source>
        <dbReference type="ARBA" id="ARBA00022884"/>
    </source>
</evidence>
<evidence type="ECO:0000256" key="5">
    <source>
        <dbReference type="ARBA" id="ARBA00013081"/>
    </source>
</evidence>
<accession>A0ABD1A150</accession>
<dbReference type="SMART" id="SM00358">
    <property type="entry name" value="DSRM"/>
    <property type="match status" value="1"/>
</dbReference>
<dbReference type="GO" id="GO:0004722">
    <property type="term" value="F:protein serine/threonine phosphatase activity"/>
    <property type="evidence" value="ECO:0007669"/>
    <property type="project" value="UniProtKB-EC"/>
</dbReference>
<feature type="compositionally biased region" description="Basic and acidic residues" evidence="16">
    <location>
        <begin position="605"/>
        <end position="618"/>
    </location>
</feature>
<keyword evidence="9 15" id="KW-0694">RNA-binding</keyword>
<feature type="domain" description="FCP1 homology" evidence="18">
    <location>
        <begin position="134"/>
        <end position="382"/>
    </location>
</feature>
<comment type="cofactor">
    <cofactor evidence="2">
        <name>Co(2+)</name>
        <dbReference type="ChEBI" id="CHEBI:48828"/>
    </cofactor>
</comment>
<feature type="domain" description="DRBM" evidence="17">
    <location>
        <begin position="656"/>
        <end position="722"/>
    </location>
</feature>
<dbReference type="Proteomes" id="UP001558713">
    <property type="component" value="Unassembled WGS sequence"/>
</dbReference>
<evidence type="ECO:0000256" key="3">
    <source>
        <dbReference type="ARBA" id="ARBA00001946"/>
    </source>
</evidence>
<feature type="compositionally biased region" description="Polar residues" evidence="16">
    <location>
        <begin position="488"/>
        <end position="497"/>
    </location>
</feature>
<reference evidence="20 21" key="1">
    <citation type="submission" date="2024-04" db="EMBL/GenBank/DDBJ databases">
        <title>Genome assembly C_amara_ONT_v2.</title>
        <authorList>
            <person name="Yant L."/>
            <person name="Moore C."/>
            <person name="Slenker M."/>
        </authorList>
    </citation>
    <scope>NUCLEOTIDE SEQUENCE [LARGE SCALE GENOMIC DNA]</scope>
    <source>
        <tissue evidence="20">Leaf</tissue>
    </source>
</reference>
<keyword evidence="21" id="KW-1185">Reference proteome</keyword>
<dbReference type="Gene3D" id="3.30.160.20">
    <property type="match status" value="1"/>
</dbReference>
<comment type="catalytic activity">
    <reaction evidence="13">
        <text>O-phospho-L-seryl-[protein] + H2O = L-seryl-[protein] + phosphate</text>
        <dbReference type="Rhea" id="RHEA:20629"/>
        <dbReference type="Rhea" id="RHEA-COMP:9863"/>
        <dbReference type="Rhea" id="RHEA-COMP:11604"/>
        <dbReference type="ChEBI" id="CHEBI:15377"/>
        <dbReference type="ChEBI" id="CHEBI:29999"/>
        <dbReference type="ChEBI" id="CHEBI:43474"/>
        <dbReference type="ChEBI" id="CHEBI:83421"/>
        <dbReference type="EC" id="3.1.3.16"/>
    </reaction>
</comment>
<dbReference type="InterPro" id="IPR039189">
    <property type="entry name" value="Fcp1"/>
</dbReference>
<comment type="subcellular location">
    <subcellularLocation>
        <location evidence="4">Nucleus</location>
    </subcellularLocation>
</comment>
<feature type="region of interest" description="Disordered" evidence="16">
    <location>
        <begin position="461"/>
        <end position="497"/>
    </location>
</feature>
<evidence type="ECO:0000256" key="14">
    <source>
        <dbReference type="ARBA" id="ARBA00048336"/>
    </source>
</evidence>
<gene>
    <name evidence="19" type="ORF">V5N11_004108</name>
    <name evidence="20" type="ORF">V5N11_032995</name>
</gene>
<feature type="region of interest" description="Disordered" evidence="16">
    <location>
        <begin position="551"/>
        <end position="653"/>
    </location>
</feature>
<keyword evidence="12" id="KW-0539">Nucleus</keyword>
<dbReference type="AlphaFoldDB" id="A0ABD1A150"/>
<evidence type="ECO:0000256" key="2">
    <source>
        <dbReference type="ARBA" id="ARBA00001941"/>
    </source>
</evidence>
<dbReference type="Gene3D" id="3.40.50.1000">
    <property type="entry name" value="HAD superfamily/HAD-like"/>
    <property type="match status" value="1"/>
</dbReference>
<dbReference type="FunFam" id="3.30.160.20:FF:000035">
    <property type="entry name" value="RNA polymerase II C-terminal domain phosphatase-like 2"/>
    <property type="match status" value="1"/>
</dbReference>
<comment type="cofactor">
    <cofactor evidence="1">
        <name>Mn(2+)</name>
        <dbReference type="ChEBI" id="CHEBI:29035"/>
    </cofactor>
</comment>
<dbReference type="EMBL" id="JBANAX010000765">
    <property type="protein sequence ID" value="KAL1194063.1"/>
    <property type="molecule type" value="Genomic_DNA"/>
</dbReference>
<name>A0ABD1A150_CARAN</name>
<dbReference type="PANTHER" id="PTHR23081:SF24">
    <property type="entry name" value="RNA POLYMERASE II C-TERMINAL DOMAIN PHOSPHATASE-LIKE 2"/>
    <property type="match status" value="1"/>
</dbReference>
<dbReference type="CDD" id="cd07521">
    <property type="entry name" value="HAD_FCP1-like"/>
    <property type="match status" value="1"/>
</dbReference>
<dbReference type="EMBL" id="JBANAX010000615">
    <property type="protein sequence ID" value="KAL1200598.1"/>
    <property type="molecule type" value="Genomic_DNA"/>
</dbReference>
<evidence type="ECO:0000256" key="4">
    <source>
        <dbReference type="ARBA" id="ARBA00004123"/>
    </source>
</evidence>
<dbReference type="EC" id="3.1.3.16" evidence="5"/>
<dbReference type="SUPFAM" id="SSF56784">
    <property type="entry name" value="HAD-like"/>
    <property type="match status" value="1"/>
</dbReference>
<dbReference type="FunFam" id="3.40.50.1000:FF:000035">
    <property type="entry name" value="RNA polymerase II C-terminal domain phosphatase-like 1"/>
    <property type="match status" value="1"/>
</dbReference>
<dbReference type="PROSITE" id="PS50137">
    <property type="entry name" value="DS_RBD"/>
    <property type="match status" value="1"/>
</dbReference>
<evidence type="ECO:0000313" key="19">
    <source>
        <dbReference type="EMBL" id="KAL1194063.1"/>
    </source>
</evidence>
<evidence type="ECO:0000259" key="18">
    <source>
        <dbReference type="PROSITE" id="PS50969"/>
    </source>
</evidence>
<evidence type="ECO:0000313" key="20">
    <source>
        <dbReference type="EMBL" id="KAL1200598.1"/>
    </source>
</evidence>
<dbReference type="InterPro" id="IPR036412">
    <property type="entry name" value="HAD-like_sf"/>
</dbReference>
<evidence type="ECO:0000256" key="6">
    <source>
        <dbReference type="ARBA" id="ARBA00022473"/>
    </source>
</evidence>
<dbReference type="GO" id="GO:0003723">
    <property type="term" value="F:RNA binding"/>
    <property type="evidence" value="ECO:0007669"/>
    <property type="project" value="UniProtKB-UniRule"/>
</dbReference>
<keyword evidence="11" id="KW-0804">Transcription</keyword>
<dbReference type="PROSITE" id="PS50969">
    <property type="entry name" value="FCP1"/>
    <property type="match status" value="1"/>
</dbReference>
<protein>
    <recommendedName>
        <fullName evidence="5">protein-serine/threonine phosphatase</fullName>
        <ecNumber evidence="5">3.1.3.16</ecNumber>
    </recommendedName>
</protein>
<keyword evidence="7" id="KW-0479">Metal-binding</keyword>
<dbReference type="CDD" id="cd10845">
    <property type="entry name" value="DSRM_RNAse_III_family"/>
    <property type="match status" value="1"/>
</dbReference>